<name>A0A1G1VEQ0_9BACT</name>
<accession>A0A1G1VEQ0</accession>
<evidence type="ECO:0008006" key="3">
    <source>
        <dbReference type="Google" id="ProtNLM"/>
    </source>
</evidence>
<gene>
    <name evidence="1" type="ORF">A3A77_03630</name>
</gene>
<dbReference type="Proteomes" id="UP000178659">
    <property type="component" value="Unassembled WGS sequence"/>
</dbReference>
<sequence>MSQGRKHILPPPELELPRTLHDDRHRIEEAQVPIVTISATYKSEIAEHLGEHSRVINEAVLSRAHYSMSMAVFSQADLMGLTSWYVDPMNYVSQEGWKKIAFVERVGKLTARVPLLKTVKGLADTFVRGKLPIQDAIEKPLLYVTERAHFPIVSLHAIAGSVIAESGKEVVQVVTDPFVRPEYIPEIERKNVVFAVFDQQTKDEFLSVAKKLKMNLPDKRIVITGPPVDPKIVAVRSQKNPIAYKSRELRLVVATGGLGTNKGEIRQLLDNVLPKIESEKISLLLYAGTQNDFKEMFLELCSKYEIEAGDVDSLAKVRIIYNESIMQANRDLVKHAFYWADGFVTKPSGDMAYDAVAAGCFILSLDPWGYWEKKIEENFTARQIATRADADNFMEQIKKLSKSSWIEKAIQNALDIDKIYLEGAKRIVDLQQNLAYNE</sequence>
<organism evidence="1 2">
    <name type="scientific">Candidatus Blackburnbacteria bacterium RIFCSPLOWO2_01_FULL_40_20</name>
    <dbReference type="NCBI Taxonomy" id="1797519"/>
    <lineage>
        <taxon>Bacteria</taxon>
        <taxon>Candidatus Blackburniibacteriota</taxon>
    </lineage>
</organism>
<dbReference type="SUPFAM" id="SSF53756">
    <property type="entry name" value="UDP-Glycosyltransferase/glycogen phosphorylase"/>
    <property type="match status" value="1"/>
</dbReference>
<evidence type="ECO:0000313" key="1">
    <source>
        <dbReference type="EMBL" id="OGY13841.1"/>
    </source>
</evidence>
<dbReference type="AlphaFoldDB" id="A0A1G1VEQ0"/>
<evidence type="ECO:0000313" key="2">
    <source>
        <dbReference type="Proteomes" id="UP000178659"/>
    </source>
</evidence>
<proteinExistence type="predicted"/>
<reference evidence="1 2" key="1">
    <citation type="journal article" date="2016" name="Nat. Commun.">
        <title>Thousands of microbial genomes shed light on interconnected biogeochemical processes in an aquifer system.</title>
        <authorList>
            <person name="Anantharaman K."/>
            <person name="Brown C.T."/>
            <person name="Hug L.A."/>
            <person name="Sharon I."/>
            <person name="Castelle C.J."/>
            <person name="Probst A.J."/>
            <person name="Thomas B.C."/>
            <person name="Singh A."/>
            <person name="Wilkins M.J."/>
            <person name="Karaoz U."/>
            <person name="Brodie E.L."/>
            <person name="Williams K.H."/>
            <person name="Hubbard S.S."/>
            <person name="Banfield J.F."/>
        </authorList>
    </citation>
    <scope>NUCLEOTIDE SEQUENCE [LARGE SCALE GENOMIC DNA]</scope>
</reference>
<comment type="caution">
    <text evidence="1">The sequence shown here is derived from an EMBL/GenBank/DDBJ whole genome shotgun (WGS) entry which is preliminary data.</text>
</comment>
<dbReference type="EMBL" id="MHCC01000008">
    <property type="protein sequence ID" value="OGY13841.1"/>
    <property type="molecule type" value="Genomic_DNA"/>
</dbReference>
<protein>
    <recommendedName>
        <fullName evidence="3">Glycosyl transferase family 1 domain-containing protein</fullName>
    </recommendedName>
</protein>